<feature type="region of interest" description="Disordered" evidence="3">
    <location>
        <begin position="387"/>
        <end position="411"/>
    </location>
</feature>
<evidence type="ECO:0000256" key="2">
    <source>
        <dbReference type="ARBA" id="ARBA00022884"/>
    </source>
</evidence>
<evidence type="ECO:0000313" key="6">
    <source>
        <dbReference type="Proteomes" id="UP000001460"/>
    </source>
</evidence>
<name>B6ADQ8_CRYMR</name>
<dbReference type="PANTHER" id="PTHR17408:SF0">
    <property type="entry name" value="HISTONE RNA HAIRPIN-BINDING PROTEIN"/>
    <property type="match status" value="1"/>
</dbReference>
<sequence length="432" mass="48429">MDENENQQNIPNNSNWKCIRGSVRWADLSLSDTSNSWLPSQTEVRNDSKSCGLTSLLHKSTILGDSTTYHPKYTGEQSGILKATSFSGIAPKLLTSKATNKTITSSLTTEEFSKVTKDLLEVCEVHEENNSLSLHFGDINNDQSNNCDTFDPRSLIQTANLQTPKILGTIKGSLSNISEKINISQTIPNTNNDSQNDTNKDGICNFNNIIDNIDLELSDTNNINELSSNLDSKLRQNNKRGISKDNVASPIIGSHEILKRQRYSSNKMCNSGTDNGTLNLIYTERISSPSSVTSFRGSRLAMGINSTPRRCSISSNISSNKSPITPKYQQYKRNFTYSHSQHSTENSNNMTQSNTATVDWNKRISSRLFQIAVGKGTRAYQNYLKLKPNKDNRDPQDPQTPNAHSRCPQKQFTEQLNIWRKSLHQYDDTENE</sequence>
<dbReference type="GO" id="GO:0003729">
    <property type="term" value="F:mRNA binding"/>
    <property type="evidence" value="ECO:0007669"/>
    <property type="project" value="InterPro"/>
</dbReference>
<dbReference type="Proteomes" id="UP000001460">
    <property type="component" value="Unassembled WGS sequence"/>
</dbReference>
<feature type="compositionally biased region" description="Polar residues" evidence="3">
    <location>
        <begin position="397"/>
        <end position="411"/>
    </location>
</feature>
<comment type="similarity">
    <text evidence="1">Belongs to the SLBP family.</text>
</comment>
<dbReference type="eggNOG" id="ENOG502SDYR">
    <property type="taxonomic scope" value="Eukaryota"/>
</dbReference>
<dbReference type="OrthoDB" id="265795at2759"/>
<dbReference type="EMBL" id="DS989729">
    <property type="protein sequence ID" value="EEA06349.1"/>
    <property type="molecule type" value="Genomic_DNA"/>
</dbReference>
<dbReference type="GO" id="GO:0006398">
    <property type="term" value="P:mRNA 3'-end processing by stem-loop binding and cleavage"/>
    <property type="evidence" value="ECO:0007669"/>
    <property type="project" value="TreeGrafter"/>
</dbReference>
<evidence type="ECO:0000256" key="1">
    <source>
        <dbReference type="ARBA" id="ARBA00006151"/>
    </source>
</evidence>
<dbReference type="Pfam" id="PF15247">
    <property type="entry name" value="SLBP_RNA_bind"/>
    <property type="match status" value="1"/>
</dbReference>
<evidence type="ECO:0000313" key="5">
    <source>
        <dbReference type="EMBL" id="EEA06349.1"/>
    </source>
</evidence>
<dbReference type="AlphaFoldDB" id="B6ADQ8"/>
<dbReference type="STRING" id="441375.B6ADQ8"/>
<dbReference type="Gene3D" id="1.10.8.1120">
    <property type="entry name" value="Histone RNA hairpin-binding protein RNA-binding domain"/>
    <property type="match status" value="1"/>
</dbReference>
<protein>
    <recommendedName>
        <fullName evidence="4">Histone RNA hairpin-binding protein RNA-binding domain-containing protein</fullName>
    </recommendedName>
</protein>
<dbReference type="InterPro" id="IPR038294">
    <property type="entry name" value="SLBP_RNA_bind_sf"/>
</dbReference>
<dbReference type="GO" id="GO:0051028">
    <property type="term" value="P:mRNA transport"/>
    <property type="evidence" value="ECO:0007669"/>
    <property type="project" value="TreeGrafter"/>
</dbReference>
<dbReference type="GeneID" id="6995810"/>
<keyword evidence="2" id="KW-0694">RNA-binding</keyword>
<dbReference type="GO" id="GO:0071204">
    <property type="term" value="C:histone pre-mRNA 3'end processing complex"/>
    <property type="evidence" value="ECO:0007669"/>
    <property type="project" value="TreeGrafter"/>
</dbReference>
<accession>B6ADQ8</accession>
<dbReference type="PANTHER" id="PTHR17408">
    <property type="entry name" value="HISTONE RNA HAIRPIN-BINDING PROTEIN"/>
    <property type="match status" value="1"/>
</dbReference>
<dbReference type="RefSeq" id="XP_002140698.1">
    <property type="nucleotide sequence ID" value="XM_002140662.1"/>
</dbReference>
<dbReference type="GO" id="GO:0005737">
    <property type="term" value="C:cytoplasm"/>
    <property type="evidence" value="ECO:0007669"/>
    <property type="project" value="TreeGrafter"/>
</dbReference>
<keyword evidence="6" id="KW-1185">Reference proteome</keyword>
<dbReference type="VEuPathDB" id="CryptoDB:CMU_008400"/>
<gene>
    <name evidence="5" type="ORF">CMU_008400</name>
</gene>
<evidence type="ECO:0000256" key="3">
    <source>
        <dbReference type="SAM" id="MobiDB-lite"/>
    </source>
</evidence>
<proteinExistence type="inferred from homology"/>
<dbReference type="InterPro" id="IPR026502">
    <property type="entry name" value="SLBP1/SLBP2"/>
</dbReference>
<organism evidence="5 6">
    <name type="scientific">Cryptosporidium muris (strain RN66)</name>
    <dbReference type="NCBI Taxonomy" id="441375"/>
    <lineage>
        <taxon>Eukaryota</taxon>
        <taxon>Sar</taxon>
        <taxon>Alveolata</taxon>
        <taxon>Apicomplexa</taxon>
        <taxon>Conoidasida</taxon>
        <taxon>Coccidia</taxon>
        <taxon>Eucoccidiorida</taxon>
        <taxon>Eimeriorina</taxon>
        <taxon>Cryptosporidiidae</taxon>
        <taxon>Cryptosporidium</taxon>
    </lineage>
</organism>
<dbReference type="OMA" id="CEVHEEN"/>
<reference evidence="5" key="1">
    <citation type="submission" date="2008-06" db="EMBL/GenBank/DDBJ databases">
        <authorList>
            <person name="Lorenzi H."/>
            <person name="Inman J."/>
            <person name="Miller J."/>
            <person name="Schobel S."/>
            <person name="Amedeo P."/>
            <person name="Caler E.V."/>
            <person name="da Silva J."/>
        </authorList>
    </citation>
    <scope>NUCLEOTIDE SEQUENCE [LARGE SCALE GENOMIC DNA]</scope>
    <source>
        <strain evidence="5">RN66</strain>
    </source>
</reference>
<evidence type="ECO:0000259" key="4">
    <source>
        <dbReference type="Pfam" id="PF15247"/>
    </source>
</evidence>
<dbReference type="InterPro" id="IPR029344">
    <property type="entry name" value="SLBP_RNA_bind"/>
</dbReference>
<feature type="domain" description="Histone RNA hairpin-binding protein RNA-binding" evidence="4">
    <location>
        <begin position="361"/>
        <end position="428"/>
    </location>
</feature>
<dbReference type="GO" id="GO:0071207">
    <property type="term" value="F:histone pre-mRNA stem-loop binding"/>
    <property type="evidence" value="ECO:0007669"/>
    <property type="project" value="TreeGrafter"/>
</dbReference>